<dbReference type="AlphaFoldDB" id="A0A453Q4S5"/>
<organism evidence="1 2">
    <name type="scientific">Aegilops tauschii subsp. strangulata</name>
    <name type="common">Goatgrass</name>
    <dbReference type="NCBI Taxonomy" id="200361"/>
    <lineage>
        <taxon>Eukaryota</taxon>
        <taxon>Viridiplantae</taxon>
        <taxon>Streptophyta</taxon>
        <taxon>Embryophyta</taxon>
        <taxon>Tracheophyta</taxon>
        <taxon>Spermatophyta</taxon>
        <taxon>Magnoliopsida</taxon>
        <taxon>Liliopsida</taxon>
        <taxon>Poales</taxon>
        <taxon>Poaceae</taxon>
        <taxon>BOP clade</taxon>
        <taxon>Pooideae</taxon>
        <taxon>Triticodae</taxon>
        <taxon>Triticeae</taxon>
        <taxon>Triticinae</taxon>
        <taxon>Aegilops</taxon>
    </lineage>
</organism>
<sequence>LVAAAKFVAMQPCLRMNLIDLLAIVGRGWLVDNLKFTDLAIVS</sequence>
<dbReference type="Proteomes" id="UP000015105">
    <property type="component" value="Chromosome 6D"/>
</dbReference>
<evidence type="ECO:0000313" key="1">
    <source>
        <dbReference type="EnsemblPlants" id="AET6Gv20981800.7"/>
    </source>
</evidence>
<reference evidence="1" key="5">
    <citation type="journal article" date="2021" name="G3 (Bethesda)">
        <title>Aegilops tauschii genome assembly Aet v5.0 features greater sequence contiguity and improved annotation.</title>
        <authorList>
            <person name="Wang L."/>
            <person name="Zhu T."/>
            <person name="Rodriguez J.C."/>
            <person name="Deal K.R."/>
            <person name="Dubcovsky J."/>
            <person name="McGuire P.E."/>
            <person name="Lux T."/>
            <person name="Spannagl M."/>
            <person name="Mayer K.F.X."/>
            <person name="Baldrich P."/>
            <person name="Meyers B.C."/>
            <person name="Huo N."/>
            <person name="Gu Y.Q."/>
            <person name="Zhou H."/>
            <person name="Devos K.M."/>
            <person name="Bennetzen J.L."/>
            <person name="Unver T."/>
            <person name="Budak H."/>
            <person name="Gulick P.J."/>
            <person name="Galiba G."/>
            <person name="Kalapos B."/>
            <person name="Nelson D.R."/>
            <person name="Li P."/>
            <person name="You F.M."/>
            <person name="Luo M.C."/>
            <person name="Dvorak J."/>
        </authorList>
    </citation>
    <scope>NUCLEOTIDE SEQUENCE [LARGE SCALE GENOMIC DNA]</scope>
    <source>
        <strain evidence="1">cv. AL8/78</strain>
    </source>
</reference>
<dbReference type="Gramene" id="AET6Gv20981800.7">
    <property type="protein sequence ID" value="AET6Gv20981800.7"/>
    <property type="gene ID" value="AET6Gv20981800"/>
</dbReference>
<name>A0A453Q4S5_AEGTS</name>
<reference evidence="1" key="3">
    <citation type="journal article" date="2017" name="Nature">
        <title>Genome sequence of the progenitor of the wheat D genome Aegilops tauschii.</title>
        <authorList>
            <person name="Luo M.C."/>
            <person name="Gu Y.Q."/>
            <person name="Puiu D."/>
            <person name="Wang H."/>
            <person name="Twardziok S.O."/>
            <person name="Deal K.R."/>
            <person name="Huo N."/>
            <person name="Zhu T."/>
            <person name="Wang L."/>
            <person name="Wang Y."/>
            <person name="McGuire P.E."/>
            <person name="Liu S."/>
            <person name="Long H."/>
            <person name="Ramasamy R.K."/>
            <person name="Rodriguez J.C."/>
            <person name="Van S.L."/>
            <person name="Yuan L."/>
            <person name="Wang Z."/>
            <person name="Xia Z."/>
            <person name="Xiao L."/>
            <person name="Anderson O.D."/>
            <person name="Ouyang S."/>
            <person name="Liang Y."/>
            <person name="Zimin A.V."/>
            <person name="Pertea G."/>
            <person name="Qi P."/>
            <person name="Bennetzen J.L."/>
            <person name="Dai X."/>
            <person name="Dawson M.W."/>
            <person name="Muller H.G."/>
            <person name="Kugler K."/>
            <person name="Rivarola-Duarte L."/>
            <person name="Spannagl M."/>
            <person name="Mayer K.F.X."/>
            <person name="Lu F.H."/>
            <person name="Bevan M.W."/>
            <person name="Leroy P."/>
            <person name="Li P."/>
            <person name="You F.M."/>
            <person name="Sun Q."/>
            <person name="Liu Z."/>
            <person name="Lyons E."/>
            <person name="Wicker T."/>
            <person name="Salzberg S.L."/>
            <person name="Devos K.M."/>
            <person name="Dvorak J."/>
        </authorList>
    </citation>
    <scope>NUCLEOTIDE SEQUENCE [LARGE SCALE GENOMIC DNA]</scope>
    <source>
        <strain evidence="1">cv. AL8/78</strain>
    </source>
</reference>
<reference evidence="2" key="1">
    <citation type="journal article" date="2014" name="Science">
        <title>Ancient hybridizations among the ancestral genomes of bread wheat.</title>
        <authorList>
            <consortium name="International Wheat Genome Sequencing Consortium,"/>
            <person name="Marcussen T."/>
            <person name="Sandve S.R."/>
            <person name="Heier L."/>
            <person name="Spannagl M."/>
            <person name="Pfeifer M."/>
            <person name="Jakobsen K.S."/>
            <person name="Wulff B.B."/>
            <person name="Steuernagel B."/>
            <person name="Mayer K.F."/>
            <person name="Olsen O.A."/>
        </authorList>
    </citation>
    <scope>NUCLEOTIDE SEQUENCE [LARGE SCALE GENOMIC DNA]</scope>
    <source>
        <strain evidence="2">cv. AL8/78</strain>
    </source>
</reference>
<proteinExistence type="predicted"/>
<reference evidence="2" key="2">
    <citation type="journal article" date="2017" name="Nat. Plants">
        <title>The Aegilops tauschii genome reveals multiple impacts of transposons.</title>
        <authorList>
            <person name="Zhao G."/>
            <person name="Zou C."/>
            <person name="Li K."/>
            <person name="Wang K."/>
            <person name="Li T."/>
            <person name="Gao L."/>
            <person name="Zhang X."/>
            <person name="Wang H."/>
            <person name="Yang Z."/>
            <person name="Liu X."/>
            <person name="Jiang W."/>
            <person name="Mao L."/>
            <person name="Kong X."/>
            <person name="Jiao Y."/>
            <person name="Jia J."/>
        </authorList>
    </citation>
    <scope>NUCLEOTIDE SEQUENCE [LARGE SCALE GENOMIC DNA]</scope>
    <source>
        <strain evidence="2">cv. AL8/78</strain>
    </source>
</reference>
<protein>
    <submittedName>
        <fullName evidence="1">Uncharacterized protein</fullName>
    </submittedName>
</protein>
<keyword evidence="2" id="KW-1185">Reference proteome</keyword>
<reference evidence="1" key="4">
    <citation type="submission" date="2019-03" db="UniProtKB">
        <authorList>
            <consortium name="EnsemblPlants"/>
        </authorList>
    </citation>
    <scope>IDENTIFICATION</scope>
</reference>
<evidence type="ECO:0000313" key="2">
    <source>
        <dbReference type="Proteomes" id="UP000015105"/>
    </source>
</evidence>
<dbReference type="EnsemblPlants" id="AET6Gv20981800.7">
    <property type="protein sequence ID" value="AET6Gv20981800.7"/>
    <property type="gene ID" value="AET6Gv20981800"/>
</dbReference>
<accession>A0A453Q4S5</accession>